<evidence type="ECO:0000259" key="3">
    <source>
        <dbReference type="Pfam" id="PF00496"/>
    </source>
</evidence>
<organism evidence="4 5">
    <name type="scientific">Schaalia canis</name>
    <dbReference type="NCBI Taxonomy" id="100469"/>
    <lineage>
        <taxon>Bacteria</taxon>
        <taxon>Bacillati</taxon>
        <taxon>Actinomycetota</taxon>
        <taxon>Actinomycetes</taxon>
        <taxon>Actinomycetales</taxon>
        <taxon>Actinomycetaceae</taxon>
        <taxon>Schaalia</taxon>
    </lineage>
</organism>
<protein>
    <submittedName>
        <fullName evidence="4">ABC transporter substrate-binding protein</fullName>
    </submittedName>
</protein>
<proteinExistence type="predicted"/>
<feature type="compositionally biased region" description="Low complexity" evidence="1">
    <location>
        <begin position="27"/>
        <end position="39"/>
    </location>
</feature>
<dbReference type="PIRSF" id="PIRSF002741">
    <property type="entry name" value="MppA"/>
    <property type="match status" value="1"/>
</dbReference>
<name>A0A3P1SCJ2_9ACTO</name>
<dbReference type="Proteomes" id="UP000280444">
    <property type="component" value="Unassembled WGS sequence"/>
</dbReference>
<evidence type="ECO:0000256" key="2">
    <source>
        <dbReference type="SAM" id="SignalP"/>
    </source>
</evidence>
<dbReference type="GO" id="GO:0042597">
    <property type="term" value="C:periplasmic space"/>
    <property type="evidence" value="ECO:0007669"/>
    <property type="project" value="UniProtKB-ARBA"/>
</dbReference>
<dbReference type="OrthoDB" id="9046151at2"/>
<accession>A0A3P1SCJ2</accession>
<sequence>MSFKKSWLAVPAVLALTLTACSGGAGSADQSGASAAPAGDVVAGDPIRTNGSEPQHPLLPGLTTETGGGKVLDATGAGLVYYDAKGETHNELAESIESSDNITWTIKVKEGKKFSDGSDIKAKNFVDAWVLVGAENQDNAFFFEPVKGYDDKGEKHDLAQGIKLVDDYTFTVELKQAEADFPARLGYSVFQPLADAALADMDAQGENPIASGPYMLAENGWEHNVQIKLVPNPHYDGDRVAKNAGLNIVIYNDMDAAYNDLQGGNLDVLDAIPTSAFDTFQSEFEGRSVIQGAAVFQSFAIPQKGHFAGEEGKLRRQAISMAINRDELVKALFNDTRKPAKDFTSPVVAGYNDAIPGNEVLTFNPEKAKELWAQADAMTPFSGKFEIAYNGDGGHKDWVDAVTNMLRNNLGIEAEGKSFPDFKSFRNEITERRIETAFRTGWQGDYPSKFNFLGPLYGTTGSSNDTGYSNPKFDELLTKAAGSASLDEANKILDEAQQILFQDMPVIPTWYGGASAAWSDSVDNVEINWKSVPEYHNITRK</sequence>
<dbReference type="Gene3D" id="3.10.105.10">
    <property type="entry name" value="Dipeptide-binding Protein, Domain 3"/>
    <property type="match status" value="1"/>
</dbReference>
<dbReference type="GO" id="GO:0015833">
    <property type="term" value="P:peptide transport"/>
    <property type="evidence" value="ECO:0007669"/>
    <property type="project" value="TreeGrafter"/>
</dbReference>
<evidence type="ECO:0000313" key="4">
    <source>
        <dbReference type="EMBL" id="RRC94764.1"/>
    </source>
</evidence>
<keyword evidence="2" id="KW-0732">Signal</keyword>
<feature type="chain" id="PRO_5038677273" evidence="2">
    <location>
        <begin position="28"/>
        <end position="541"/>
    </location>
</feature>
<keyword evidence="5" id="KW-1185">Reference proteome</keyword>
<dbReference type="InterPro" id="IPR000914">
    <property type="entry name" value="SBP_5_dom"/>
</dbReference>
<dbReference type="PANTHER" id="PTHR30290">
    <property type="entry name" value="PERIPLASMIC BINDING COMPONENT OF ABC TRANSPORTER"/>
    <property type="match status" value="1"/>
</dbReference>
<dbReference type="InterPro" id="IPR030678">
    <property type="entry name" value="Peptide/Ni-bd"/>
</dbReference>
<dbReference type="GO" id="GO:0043190">
    <property type="term" value="C:ATP-binding cassette (ABC) transporter complex"/>
    <property type="evidence" value="ECO:0007669"/>
    <property type="project" value="InterPro"/>
</dbReference>
<comment type="caution">
    <text evidence="4">The sequence shown here is derived from an EMBL/GenBank/DDBJ whole genome shotgun (WGS) entry which is preliminary data.</text>
</comment>
<dbReference type="SUPFAM" id="SSF53850">
    <property type="entry name" value="Periplasmic binding protein-like II"/>
    <property type="match status" value="1"/>
</dbReference>
<feature type="domain" description="Solute-binding protein family 5" evidence="3">
    <location>
        <begin position="89"/>
        <end position="463"/>
    </location>
</feature>
<feature type="signal peptide" evidence="2">
    <location>
        <begin position="1"/>
        <end position="27"/>
    </location>
</feature>
<dbReference type="Pfam" id="PF00496">
    <property type="entry name" value="SBP_bac_5"/>
    <property type="match status" value="1"/>
</dbReference>
<dbReference type="PROSITE" id="PS51257">
    <property type="entry name" value="PROKAR_LIPOPROTEIN"/>
    <property type="match status" value="1"/>
</dbReference>
<dbReference type="CDD" id="cd00995">
    <property type="entry name" value="PBP2_NikA_DppA_OppA_like"/>
    <property type="match status" value="1"/>
</dbReference>
<dbReference type="Gene3D" id="3.90.76.10">
    <property type="entry name" value="Dipeptide-binding Protein, Domain 1"/>
    <property type="match status" value="1"/>
</dbReference>
<evidence type="ECO:0000313" key="5">
    <source>
        <dbReference type="Proteomes" id="UP000280444"/>
    </source>
</evidence>
<dbReference type="GO" id="GO:1904680">
    <property type="term" value="F:peptide transmembrane transporter activity"/>
    <property type="evidence" value="ECO:0007669"/>
    <property type="project" value="TreeGrafter"/>
</dbReference>
<dbReference type="InterPro" id="IPR039424">
    <property type="entry name" value="SBP_5"/>
</dbReference>
<dbReference type="PANTHER" id="PTHR30290:SF83">
    <property type="entry name" value="ABC TRANSPORTER SUBSTRATE-BINDING PROTEIN"/>
    <property type="match status" value="1"/>
</dbReference>
<feature type="region of interest" description="Disordered" evidence="1">
    <location>
        <begin position="27"/>
        <end position="67"/>
    </location>
</feature>
<gene>
    <name evidence="4" type="ORF">EII11_08715</name>
</gene>
<dbReference type="EMBL" id="RQZF01000010">
    <property type="protein sequence ID" value="RRC94764.1"/>
    <property type="molecule type" value="Genomic_DNA"/>
</dbReference>
<reference evidence="4 5" key="1">
    <citation type="submission" date="2018-11" db="EMBL/GenBank/DDBJ databases">
        <title>Genomes From Bacteria Associated with the Canine Oral Cavity: a Test Case for Automated Genome-Based Taxonomic Assignment.</title>
        <authorList>
            <person name="Coil D.A."/>
            <person name="Jospin G."/>
            <person name="Darling A.E."/>
            <person name="Wallis C."/>
            <person name="Davis I.J."/>
            <person name="Harris S."/>
            <person name="Eisen J.A."/>
            <person name="Holcombe L.J."/>
            <person name="O'Flynn C."/>
        </authorList>
    </citation>
    <scope>NUCLEOTIDE SEQUENCE [LARGE SCALE GENOMIC DNA]</scope>
    <source>
        <strain evidence="4 5">OH770</strain>
    </source>
</reference>
<dbReference type="AlphaFoldDB" id="A0A3P1SCJ2"/>
<evidence type="ECO:0000256" key="1">
    <source>
        <dbReference type="SAM" id="MobiDB-lite"/>
    </source>
</evidence>
<dbReference type="RefSeq" id="WP_124871641.1">
    <property type="nucleotide sequence ID" value="NZ_RQZF01000010.1"/>
</dbReference>
<dbReference type="Gene3D" id="3.40.190.10">
    <property type="entry name" value="Periplasmic binding protein-like II"/>
    <property type="match status" value="1"/>
</dbReference>